<proteinExistence type="predicted"/>
<accession>A0A9J6GGL3</accession>
<protein>
    <submittedName>
        <fullName evidence="1">Uncharacterized protein</fullName>
    </submittedName>
</protein>
<gene>
    <name evidence="1" type="ORF">HPB48_005619</name>
</gene>
<dbReference type="Proteomes" id="UP000821853">
    <property type="component" value="Chromosome 4"/>
</dbReference>
<evidence type="ECO:0000313" key="2">
    <source>
        <dbReference type="Proteomes" id="UP000821853"/>
    </source>
</evidence>
<organism evidence="1 2">
    <name type="scientific">Haemaphysalis longicornis</name>
    <name type="common">Bush tick</name>
    <dbReference type="NCBI Taxonomy" id="44386"/>
    <lineage>
        <taxon>Eukaryota</taxon>
        <taxon>Metazoa</taxon>
        <taxon>Ecdysozoa</taxon>
        <taxon>Arthropoda</taxon>
        <taxon>Chelicerata</taxon>
        <taxon>Arachnida</taxon>
        <taxon>Acari</taxon>
        <taxon>Parasitiformes</taxon>
        <taxon>Ixodida</taxon>
        <taxon>Ixodoidea</taxon>
        <taxon>Ixodidae</taxon>
        <taxon>Haemaphysalinae</taxon>
        <taxon>Haemaphysalis</taxon>
    </lineage>
</organism>
<dbReference type="EMBL" id="JABSTR010000006">
    <property type="protein sequence ID" value="KAH9374299.1"/>
    <property type="molecule type" value="Genomic_DNA"/>
</dbReference>
<evidence type="ECO:0000313" key="1">
    <source>
        <dbReference type="EMBL" id="KAH9374299.1"/>
    </source>
</evidence>
<sequence>MSFSGLSAACSSNACPKRSGAVLGQQLSSVDNERRAWAELSAPRPQGARIFFIFVALLRTALPEAGRGSRKRIPGGRGLCQPKSPPLVPAWSLGERQVDNGPRQSRARARLVLSHLPSCPFATSAACRLPSAPLFSA</sequence>
<reference evidence="1 2" key="1">
    <citation type="journal article" date="2020" name="Cell">
        <title>Large-Scale Comparative Analyses of Tick Genomes Elucidate Their Genetic Diversity and Vector Capacities.</title>
        <authorList>
            <consortium name="Tick Genome and Microbiome Consortium (TIGMIC)"/>
            <person name="Jia N."/>
            <person name="Wang J."/>
            <person name="Shi W."/>
            <person name="Du L."/>
            <person name="Sun Y."/>
            <person name="Zhan W."/>
            <person name="Jiang J.F."/>
            <person name="Wang Q."/>
            <person name="Zhang B."/>
            <person name="Ji P."/>
            <person name="Bell-Sakyi L."/>
            <person name="Cui X.M."/>
            <person name="Yuan T.T."/>
            <person name="Jiang B.G."/>
            <person name="Yang W.F."/>
            <person name="Lam T.T."/>
            <person name="Chang Q.C."/>
            <person name="Ding S.J."/>
            <person name="Wang X.J."/>
            <person name="Zhu J.G."/>
            <person name="Ruan X.D."/>
            <person name="Zhao L."/>
            <person name="Wei J.T."/>
            <person name="Ye R.Z."/>
            <person name="Que T.C."/>
            <person name="Du C.H."/>
            <person name="Zhou Y.H."/>
            <person name="Cheng J.X."/>
            <person name="Dai P.F."/>
            <person name="Guo W.B."/>
            <person name="Han X.H."/>
            <person name="Huang E.J."/>
            <person name="Li L.F."/>
            <person name="Wei W."/>
            <person name="Gao Y.C."/>
            <person name="Liu J.Z."/>
            <person name="Shao H.Z."/>
            <person name="Wang X."/>
            <person name="Wang C.C."/>
            <person name="Yang T.C."/>
            <person name="Huo Q.B."/>
            <person name="Li W."/>
            <person name="Chen H.Y."/>
            <person name="Chen S.E."/>
            <person name="Zhou L.G."/>
            <person name="Ni X.B."/>
            <person name="Tian J.H."/>
            <person name="Sheng Y."/>
            <person name="Liu T."/>
            <person name="Pan Y.S."/>
            <person name="Xia L.Y."/>
            <person name="Li J."/>
            <person name="Zhao F."/>
            <person name="Cao W.C."/>
        </authorList>
    </citation>
    <scope>NUCLEOTIDE SEQUENCE [LARGE SCALE GENOMIC DNA]</scope>
    <source>
        <strain evidence="1">HaeL-2018</strain>
    </source>
</reference>
<keyword evidence="2" id="KW-1185">Reference proteome</keyword>
<dbReference type="AlphaFoldDB" id="A0A9J6GGL3"/>
<name>A0A9J6GGL3_HAELO</name>
<dbReference type="VEuPathDB" id="VectorBase:HLOH_062362"/>
<comment type="caution">
    <text evidence="1">The sequence shown here is derived from an EMBL/GenBank/DDBJ whole genome shotgun (WGS) entry which is preliminary data.</text>
</comment>